<feature type="transmembrane region" description="Helical" evidence="6">
    <location>
        <begin position="65"/>
        <end position="84"/>
    </location>
</feature>
<proteinExistence type="inferred from homology"/>
<keyword evidence="8" id="KW-1185">Reference proteome</keyword>
<feature type="transmembrane region" description="Helical" evidence="6">
    <location>
        <begin position="12"/>
        <end position="30"/>
    </location>
</feature>
<feature type="transmembrane region" description="Helical" evidence="6">
    <location>
        <begin position="256"/>
        <end position="277"/>
    </location>
</feature>
<evidence type="ECO:0000313" key="8">
    <source>
        <dbReference type="Proteomes" id="UP000027100"/>
    </source>
</evidence>
<keyword evidence="3 6" id="KW-0812">Transmembrane</keyword>
<protein>
    <recommendedName>
        <fullName evidence="9">Permease</fullName>
    </recommendedName>
</protein>
<dbReference type="Proteomes" id="UP000027100">
    <property type="component" value="Unassembled WGS sequence"/>
</dbReference>
<dbReference type="InterPro" id="IPR002549">
    <property type="entry name" value="AI-2E-like"/>
</dbReference>
<comment type="similarity">
    <text evidence="2">Belongs to the autoinducer-2 exporter (AI-2E) (TC 2.A.86) family.</text>
</comment>
<reference evidence="7 8" key="1">
    <citation type="journal article" date="2014" name="Antonie Van Leeuwenhoek">
        <title>Hyphomonas beringensis sp. nov. and Hyphomonas chukchiensis sp. nov., isolated from surface seawater of the Bering Sea and Chukchi Sea.</title>
        <authorList>
            <person name="Li C."/>
            <person name="Lai Q."/>
            <person name="Li G."/>
            <person name="Dong C."/>
            <person name="Wang J."/>
            <person name="Liao Y."/>
            <person name="Shao Z."/>
        </authorList>
    </citation>
    <scope>NUCLEOTIDE SEQUENCE [LARGE SCALE GENOMIC DNA]</scope>
    <source>
        <strain evidence="7 8">PS728</strain>
    </source>
</reference>
<evidence type="ECO:0008006" key="9">
    <source>
        <dbReference type="Google" id="ProtNLM"/>
    </source>
</evidence>
<feature type="transmembrane region" description="Helical" evidence="6">
    <location>
        <begin position="318"/>
        <end position="336"/>
    </location>
</feature>
<feature type="transmembrane region" description="Helical" evidence="6">
    <location>
        <begin position="203"/>
        <end position="236"/>
    </location>
</feature>
<dbReference type="AlphaFoldDB" id="A0A062VKE2"/>
<keyword evidence="4 6" id="KW-1133">Transmembrane helix</keyword>
<evidence type="ECO:0000256" key="3">
    <source>
        <dbReference type="ARBA" id="ARBA00022692"/>
    </source>
</evidence>
<evidence type="ECO:0000256" key="2">
    <source>
        <dbReference type="ARBA" id="ARBA00009773"/>
    </source>
</evidence>
<organism evidence="7 8">
    <name type="scientific">Hyphomonas polymorpha PS728</name>
    <dbReference type="NCBI Taxonomy" id="1280954"/>
    <lineage>
        <taxon>Bacteria</taxon>
        <taxon>Pseudomonadati</taxon>
        <taxon>Pseudomonadota</taxon>
        <taxon>Alphaproteobacteria</taxon>
        <taxon>Hyphomonadales</taxon>
        <taxon>Hyphomonadaceae</taxon>
        <taxon>Hyphomonas</taxon>
    </lineage>
</organism>
<dbReference type="GO" id="GO:0055085">
    <property type="term" value="P:transmembrane transport"/>
    <property type="evidence" value="ECO:0007669"/>
    <property type="project" value="TreeGrafter"/>
</dbReference>
<comment type="caution">
    <text evidence="7">The sequence shown here is derived from an EMBL/GenBank/DDBJ whole genome shotgun (WGS) entry which is preliminary data.</text>
</comment>
<dbReference type="EMBL" id="ARYM01000007">
    <property type="protein sequence ID" value="KCZ99079.1"/>
    <property type="molecule type" value="Genomic_DNA"/>
</dbReference>
<dbReference type="RefSeq" id="WP_035596530.1">
    <property type="nucleotide sequence ID" value="NZ_ARYM01000007.1"/>
</dbReference>
<feature type="transmembrane region" description="Helical" evidence="6">
    <location>
        <begin position="145"/>
        <end position="166"/>
    </location>
</feature>
<feature type="transmembrane region" description="Helical" evidence="6">
    <location>
        <begin position="36"/>
        <end position="58"/>
    </location>
</feature>
<evidence type="ECO:0000256" key="4">
    <source>
        <dbReference type="ARBA" id="ARBA00022989"/>
    </source>
</evidence>
<gene>
    <name evidence="7" type="ORF">HPO_07627</name>
</gene>
<accession>A0A062VKE2</accession>
<comment type="subcellular location">
    <subcellularLocation>
        <location evidence="1">Membrane</location>
        <topology evidence="1">Multi-pass membrane protein</topology>
    </subcellularLocation>
</comment>
<dbReference type="PANTHER" id="PTHR21716">
    <property type="entry name" value="TRANSMEMBRANE PROTEIN"/>
    <property type="match status" value="1"/>
</dbReference>
<dbReference type="STRING" id="1280954.HPO_07627"/>
<name>A0A062VKE2_9PROT</name>
<dbReference type="OrthoDB" id="5761230at2"/>
<dbReference type="Pfam" id="PF01594">
    <property type="entry name" value="AI-2E_transport"/>
    <property type="match status" value="1"/>
</dbReference>
<evidence type="ECO:0000256" key="1">
    <source>
        <dbReference type="ARBA" id="ARBA00004141"/>
    </source>
</evidence>
<sequence length="349" mass="36208">MPGTGNLKAFTLRLLLFFMVLGLAMALWVIRDAILLIFLAVLIATAIHGIADALMRLFPLPRPGAVAGAALILVSGLGGVFWIFGSQIAGEVSDVFSRLPEAWTRIKEMMQGNTVGTALVAEVEAVGSGASPGALSGVVSNAGGYALPLASGLTSALLVLFIAGFLTRSAASVRRGVLLLLPAGTDEKVGEALDASARALKKWLLGITIDMVVIAVLMGIILWAFGVPAFIGLALIAGLSQFVPTVGPLISSVPGILLAFTVSPMTALWVALAYVVVSQLESALIYPLIQEKAAAVSPALILISILCFGMLFGMLGVLLATPLLVVLSVFIVKLYVQDTLGKQASYPGQ</sequence>
<dbReference type="GO" id="GO:0016020">
    <property type="term" value="C:membrane"/>
    <property type="evidence" value="ECO:0007669"/>
    <property type="project" value="UniProtKB-SubCell"/>
</dbReference>
<evidence type="ECO:0000313" key="7">
    <source>
        <dbReference type="EMBL" id="KCZ99079.1"/>
    </source>
</evidence>
<evidence type="ECO:0000256" key="5">
    <source>
        <dbReference type="ARBA" id="ARBA00023136"/>
    </source>
</evidence>
<dbReference type="PATRIC" id="fig|1280954.3.peg.1549"/>
<evidence type="ECO:0000256" key="6">
    <source>
        <dbReference type="SAM" id="Phobius"/>
    </source>
</evidence>
<dbReference type="PANTHER" id="PTHR21716:SF62">
    <property type="entry name" value="TRANSPORT PROTEIN YDBI-RELATED"/>
    <property type="match status" value="1"/>
</dbReference>
<keyword evidence="5 6" id="KW-0472">Membrane</keyword>
<dbReference type="eggNOG" id="COG0628">
    <property type="taxonomic scope" value="Bacteria"/>
</dbReference>